<dbReference type="Gene3D" id="2.30.30.760">
    <property type="match status" value="1"/>
</dbReference>
<evidence type="ECO:0000256" key="2">
    <source>
        <dbReference type="ARBA" id="ARBA00022729"/>
    </source>
</evidence>
<dbReference type="Gene3D" id="3.90.1210.10">
    <property type="entry name" value="Antifreeze-like/N-acetylneuraminic acid synthase C-terminal domain"/>
    <property type="match status" value="1"/>
</dbReference>
<dbReference type="GO" id="GO:0042597">
    <property type="term" value="C:periplasmic space"/>
    <property type="evidence" value="ECO:0007669"/>
    <property type="project" value="UniProtKB-SubCell"/>
</dbReference>
<reference evidence="6 7" key="1">
    <citation type="submission" date="2018-01" db="EMBL/GenBank/DDBJ databases">
        <title>Metagenomic assembled genomes from two thermal pools in the Uzon Caldera, Kamchatka, Russia.</title>
        <authorList>
            <person name="Wilkins L."/>
            <person name="Ettinger C."/>
        </authorList>
    </citation>
    <scope>NUCLEOTIDE SEQUENCE [LARGE SCALE GENOMIC DNA]</scope>
    <source>
        <strain evidence="6">ZAV-15</strain>
    </source>
</reference>
<evidence type="ECO:0000256" key="1">
    <source>
        <dbReference type="ARBA" id="ARBA00004418"/>
    </source>
</evidence>
<evidence type="ECO:0000313" key="6">
    <source>
        <dbReference type="EMBL" id="PMP62906.1"/>
    </source>
</evidence>
<dbReference type="AlphaFoldDB" id="A0A2N7PJI7"/>
<dbReference type="Proteomes" id="UP000235731">
    <property type="component" value="Unassembled WGS sequence"/>
</dbReference>
<dbReference type="GO" id="GO:0044780">
    <property type="term" value="P:bacterial-type flagellum assembly"/>
    <property type="evidence" value="ECO:0007669"/>
    <property type="project" value="InterPro"/>
</dbReference>
<comment type="subcellular location">
    <subcellularLocation>
        <location evidence="1 4">Periplasm</location>
    </subcellularLocation>
</comment>
<keyword evidence="6" id="KW-0966">Cell projection</keyword>
<evidence type="ECO:0000259" key="5">
    <source>
        <dbReference type="SMART" id="SM00858"/>
    </source>
</evidence>
<dbReference type="PANTHER" id="PTHR36307:SF1">
    <property type="entry name" value="FLAGELLA BASAL BODY P-RING FORMATION PROTEIN FLGA"/>
    <property type="match status" value="1"/>
</dbReference>
<dbReference type="NCBIfam" id="TIGR03170">
    <property type="entry name" value="flgA_cterm"/>
    <property type="match status" value="1"/>
</dbReference>
<keyword evidence="6" id="KW-0969">Cilium</keyword>
<comment type="function">
    <text evidence="4">Involved in the assembly process of the P-ring formation. It may associate with FlgF on the rod constituting a structure essential for the P-ring assembly or may act as a modulator protein for the P-ring assembly.</text>
</comment>
<protein>
    <recommendedName>
        <fullName evidence="4">Flagella basal body P-ring formation protein FlgA</fullName>
    </recommendedName>
</protein>
<dbReference type="InterPro" id="IPR039246">
    <property type="entry name" value="Flagellar_FlgA"/>
</dbReference>
<sequence length="232" mass="26280">MRILVGLLFFLLWISSFSMAESFYEERDFREIFLREFKRLLPNLKGEITLEKFRYEPDHLKIPKGQPYKISWIGTPRVGSNSAVLIFDQGKGLSPVIRLWGYVEVKMSVPILKRDLPPKSLIGEEDLAFEKRELSKLPHDVLLNKENIVGKETRSGLKAGSILRASFLSEPIIIKRNQVIEILAKGKNLLVKAKGVALENGRLNELIKVKNIGSNKVIQGKVTGEGLVEVPF</sequence>
<dbReference type="CDD" id="cd11614">
    <property type="entry name" value="SAF_CpaB_FlgA_like"/>
    <property type="match status" value="1"/>
</dbReference>
<accession>A0A2N7PJI7</accession>
<dbReference type="PANTHER" id="PTHR36307">
    <property type="entry name" value="FLAGELLA BASAL BODY P-RING FORMATION PROTEIN FLGA"/>
    <property type="match status" value="1"/>
</dbReference>
<comment type="caution">
    <text evidence="6">The sequence shown here is derived from an EMBL/GenBank/DDBJ whole genome shotgun (WGS) entry which is preliminary data.</text>
</comment>
<dbReference type="SMART" id="SM00858">
    <property type="entry name" value="SAF"/>
    <property type="match status" value="1"/>
</dbReference>
<keyword evidence="6" id="KW-0282">Flagellum</keyword>
<evidence type="ECO:0000313" key="7">
    <source>
        <dbReference type="Proteomes" id="UP000235731"/>
    </source>
</evidence>
<evidence type="ECO:0000256" key="3">
    <source>
        <dbReference type="ARBA" id="ARBA00022764"/>
    </source>
</evidence>
<dbReference type="InterPro" id="IPR017585">
    <property type="entry name" value="SAF_FlgA"/>
</dbReference>
<keyword evidence="2" id="KW-0732">Signal</keyword>
<organism evidence="6 7">
    <name type="scientific">Caldimicrobium thiodismutans</name>
    <dbReference type="NCBI Taxonomy" id="1653476"/>
    <lineage>
        <taxon>Bacteria</taxon>
        <taxon>Pseudomonadati</taxon>
        <taxon>Thermodesulfobacteriota</taxon>
        <taxon>Thermodesulfobacteria</taxon>
        <taxon>Thermodesulfobacteriales</taxon>
        <taxon>Thermodesulfobacteriaceae</taxon>
        <taxon>Caldimicrobium</taxon>
    </lineage>
</organism>
<evidence type="ECO:0000256" key="4">
    <source>
        <dbReference type="RuleBase" id="RU362063"/>
    </source>
</evidence>
<proteinExistence type="inferred from homology"/>
<dbReference type="InterPro" id="IPR013974">
    <property type="entry name" value="SAF"/>
</dbReference>
<keyword evidence="3 4" id="KW-0574">Periplasm</keyword>
<comment type="similarity">
    <text evidence="4">Belongs to the FlgA family.</text>
</comment>
<name>A0A2N7PJI7_9BACT</name>
<keyword evidence="4" id="KW-1005">Bacterial flagellum biogenesis</keyword>
<dbReference type="EMBL" id="PNIE01000051">
    <property type="protein sequence ID" value="PMP62906.1"/>
    <property type="molecule type" value="Genomic_DNA"/>
</dbReference>
<feature type="domain" description="SAF" evidence="5">
    <location>
        <begin position="107"/>
        <end position="169"/>
    </location>
</feature>
<dbReference type="Pfam" id="PF13144">
    <property type="entry name" value="ChapFlgA"/>
    <property type="match status" value="1"/>
</dbReference>
<gene>
    <name evidence="6" type="primary">flgA</name>
    <name evidence="6" type="ORF">C0197_03675</name>
</gene>